<dbReference type="AlphaFoldDB" id="A0AAV4PD37"/>
<protein>
    <submittedName>
        <fullName evidence="2">TD and POZ domain-containing protein 5</fullName>
    </submittedName>
</protein>
<name>A0AAV4PD37_CAEEX</name>
<gene>
    <name evidence="2" type="primary">Tdpoz5_21</name>
    <name evidence="2" type="ORF">CEXT_290741</name>
</gene>
<comment type="caution">
    <text evidence="2">The sequence shown here is derived from an EMBL/GenBank/DDBJ whole genome shotgun (WGS) entry which is preliminary data.</text>
</comment>
<dbReference type="EMBL" id="BPLR01004311">
    <property type="protein sequence ID" value="GIX93918.1"/>
    <property type="molecule type" value="Genomic_DNA"/>
</dbReference>
<organism evidence="2 3">
    <name type="scientific">Caerostris extrusa</name>
    <name type="common">Bark spider</name>
    <name type="synonym">Caerostris bankana</name>
    <dbReference type="NCBI Taxonomy" id="172846"/>
    <lineage>
        <taxon>Eukaryota</taxon>
        <taxon>Metazoa</taxon>
        <taxon>Ecdysozoa</taxon>
        <taxon>Arthropoda</taxon>
        <taxon>Chelicerata</taxon>
        <taxon>Arachnida</taxon>
        <taxon>Araneae</taxon>
        <taxon>Araneomorphae</taxon>
        <taxon>Entelegynae</taxon>
        <taxon>Araneoidea</taxon>
        <taxon>Araneidae</taxon>
        <taxon>Caerostris</taxon>
    </lineage>
</organism>
<keyword evidence="3" id="KW-1185">Reference proteome</keyword>
<dbReference type="InterPro" id="IPR000210">
    <property type="entry name" value="BTB/POZ_dom"/>
</dbReference>
<dbReference type="Pfam" id="PF00651">
    <property type="entry name" value="BTB"/>
    <property type="match status" value="1"/>
</dbReference>
<evidence type="ECO:0000313" key="3">
    <source>
        <dbReference type="Proteomes" id="UP001054945"/>
    </source>
</evidence>
<feature type="domain" description="BTB" evidence="1">
    <location>
        <begin position="92"/>
        <end position="162"/>
    </location>
</feature>
<proteinExistence type="predicted"/>
<sequence>MGPEGQDKNQINLFDSEGSIVEYCSCLVSALDISGRVIESVKKEFFFEDGNEGMIELPPFLSKIILREQKDRYLPKDTLSWPVNFPATAATKQIFLKDTEASAKECVEIPDVDAATKREMLRYVYADSLNDLQWKNACNLYAVAVKYGICNLRDKCANFLKMNLCSKNACEALITSDLHQDVELKKSVQDHILNHVKEIIITDEWKDMMKTHSQLASETMYHRLLKDW</sequence>
<accession>A0AAV4PD37</accession>
<dbReference type="Proteomes" id="UP001054945">
    <property type="component" value="Unassembled WGS sequence"/>
</dbReference>
<evidence type="ECO:0000259" key="1">
    <source>
        <dbReference type="Pfam" id="PF00651"/>
    </source>
</evidence>
<dbReference type="SUPFAM" id="SSF54695">
    <property type="entry name" value="POZ domain"/>
    <property type="match status" value="1"/>
</dbReference>
<dbReference type="PANTHER" id="PTHR24413">
    <property type="entry name" value="SPECKLE-TYPE POZ PROTEIN"/>
    <property type="match status" value="1"/>
</dbReference>
<evidence type="ECO:0000313" key="2">
    <source>
        <dbReference type="EMBL" id="GIX93918.1"/>
    </source>
</evidence>
<reference evidence="2 3" key="1">
    <citation type="submission" date="2021-06" db="EMBL/GenBank/DDBJ databases">
        <title>Caerostris extrusa draft genome.</title>
        <authorList>
            <person name="Kono N."/>
            <person name="Arakawa K."/>
        </authorList>
    </citation>
    <scope>NUCLEOTIDE SEQUENCE [LARGE SCALE GENOMIC DNA]</scope>
</reference>
<dbReference type="Gene3D" id="1.25.40.420">
    <property type="match status" value="1"/>
</dbReference>
<dbReference type="Gene3D" id="3.30.710.10">
    <property type="entry name" value="Potassium Channel Kv1.1, Chain A"/>
    <property type="match status" value="1"/>
</dbReference>
<dbReference type="InterPro" id="IPR011333">
    <property type="entry name" value="SKP1/BTB/POZ_sf"/>
</dbReference>